<dbReference type="PANTHER" id="PTHR13947:SF37">
    <property type="entry name" value="LD18367P"/>
    <property type="match status" value="1"/>
</dbReference>
<dbReference type="CDD" id="cd04301">
    <property type="entry name" value="NAT_SF"/>
    <property type="match status" value="1"/>
</dbReference>
<accession>A0A3P3VKM1</accession>
<feature type="binding site" evidence="2">
    <location>
        <position position="112"/>
    </location>
    <ligand>
        <name>acetyl-CoA</name>
        <dbReference type="ChEBI" id="CHEBI:57288"/>
    </ligand>
</feature>
<proteinExistence type="inferred from homology"/>
<keyword evidence="5" id="KW-1185">Reference proteome</keyword>
<sequence>MVERDYRFRPMVEADLDAVMAVEVRAFSHPWTRGIFAGCLKPGYSCWVIEKGSRLIGHGVLSAAAGEAHLLNITVSPETQGLGIGRDFLQHFLDIALGVKAETLFLEVRPSNLAAIRLYESMGFNELGRRKNYYPAVGGREDCLIMAYSFEGAGPWEE</sequence>
<evidence type="ECO:0000259" key="3">
    <source>
        <dbReference type="PROSITE" id="PS51186"/>
    </source>
</evidence>
<protein>
    <recommendedName>
        <fullName evidence="2">[Ribosomal protein bS18]-alanine N-acetyltransferase</fullName>
        <ecNumber evidence="2">2.3.1.266</ecNumber>
    </recommendedName>
</protein>
<dbReference type="NCBIfam" id="TIGR01575">
    <property type="entry name" value="rimI"/>
    <property type="match status" value="1"/>
</dbReference>
<dbReference type="Gene3D" id="3.40.630.30">
    <property type="match status" value="1"/>
</dbReference>
<evidence type="ECO:0000313" key="4">
    <source>
        <dbReference type="EMBL" id="RRJ83282.1"/>
    </source>
</evidence>
<name>A0A3P3VKM1_9GAMM</name>
<dbReference type="AlphaFoldDB" id="A0A3P3VKM1"/>
<dbReference type="PROSITE" id="PS51186">
    <property type="entry name" value="GNAT"/>
    <property type="match status" value="1"/>
</dbReference>
<dbReference type="HAMAP" id="MF_02210">
    <property type="entry name" value="RimI"/>
    <property type="match status" value="1"/>
</dbReference>
<comment type="function">
    <text evidence="2">Acetylates the N-terminal alanine of ribosomal protein bS18.</text>
</comment>
<comment type="subcellular location">
    <subcellularLocation>
        <location evidence="2">Cytoplasm</location>
    </subcellularLocation>
</comment>
<gene>
    <name evidence="2 4" type="primary">rimI</name>
    <name evidence="4" type="ORF">D0544_15775</name>
</gene>
<comment type="caution">
    <text evidence="2">Lacks conserved residue(s) required for the propagation of feature annotation.</text>
</comment>
<dbReference type="InterPro" id="IPR043690">
    <property type="entry name" value="RimI"/>
</dbReference>
<feature type="active site" description="Proton acceptor" evidence="2">
    <location>
        <position position="107"/>
    </location>
</feature>
<organism evidence="4 5">
    <name type="scientific">Aestuariirhabdus litorea</name>
    <dbReference type="NCBI Taxonomy" id="2528527"/>
    <lineage>
        <taxon>Bacteria</taxon>
        <taxon>Pseudomonadati</taxon>
        <taxon>Pseudomonadota</taxon>
        <taxon>Gammaproteobacteria</taxon>
        <taxon>Oceanospirillales</taxon>
        <taxon>Aestuariirhabdaceae</taxon>
        <taxon>Aestuariirhabdus</taxon>
    </lineage>
</organism>
<evidence type="ECO:0000256" key="1">
    <source>
        <dbReference type="ARBA" id="ARBA00022679"/>
    </source>
</evidence>
<dbReference type="EMBL" id="QWEZ01000002">
    <property type="protein sequence ID" value="RRJ83282.1"/>
    <property type="molecule type" value="Genomic_DNA"/>
</dbReference>
<dbReference type="GO" id="GO:0008999">
    <property type="term" value="F:protein-N-terminal-alanine acetyltransferase activity"/>
    <property type="evidence" value="ECO:0007669"/>
    <property type="project" value="UniProtKB-UniRule"/>
</dbReference>
<comment type="caution">
    <text evidence="4">The sequence shown here is derived from an EMBL/GenBank/DDBJ whole genome shotgun (WGS) entry which is preliminary data.</text>
</comment>
<dbReference type="EC" id="2.3.1.266" evidence="2"/>
<dbReference type="Pfam" id="PF00583">
    <property type="entry name" value="Acetyltransf_1"/>
    <property type="match status" value="1"/>
</dbReference>
<reference evidence="4 5" key="2">
    <citation type="submission" date="2018-12" db="EMBL/GenBank/DDBJ databases">
        <title>Simiduia agarivorans gen. nov., sp. nov., a marine, agarolytic bacterium isolated from shallow coastal water from Keelung, Taiwan.</title>
        <authorList>
            <person name="Shieh W.Y."/>
        </authorList>
    </citation>
    <scope>NUCLEOTIDE SEQUENCE [LARGE SCALE GENOMIC DNA]</scope>
    <source>
        <strain evidence="4 5">GTF-13</strain>
    </source>
</reference>
<comment type="similarity">
    <text evidence="2">Belongs to the acetyltransferase family. RimI subfamily.</text>
</comment>
<dbReference type="InterPro" id="IPR050769">
    <property type="entry name" value="NAT_camello-type"/>
</dbReference>
<dbReference type="InterPro" id="IPR006464">
    <property type="entry name" value="AcTrfase_RimI/Ard1"/>
</dbReference>
<dbReference type="Proteomes" id="UP000280792">
    <property type="component" value="Unassembled WGS sequence"/>
</dbReference>
<dbReference type="SUPFAM" id="SSF55729">
    <property type="entry name" value="Acyl-CoA N-acyltransferases (Nat)"/>
    <property type="match status" value="1"/>
</dbReference>
<keyword evidence="2" id="KW-0012">Acyltransferase</keyword>
<dbReference type="InterPro" id="IPR016181">
    <property type="entry name" value="Acyl_CoA_acyltransferase"/>
</dbReference>
<evidence type="ECO:0000313" key="5">
    <source>
        <dbReference type="Proteomes" id="UP000280792"/>
    </source>
</evidence>
<dbReference type="RefSeq" id="WP_125017824.1">
    <property type="nucleotide sequence ID" value="NZ_QWEZ01000002.1"/>
</dbReference>
<reference evidence="4 5" key="1">
    <citation type="submission" date="2018-08" db="EMBL/GenBank/DDBJ databases">
        <authorList>
            <person name="Khan S.A."/>
        </authorList>
    </citation>
    <scope>NUCLEOTIDE SEQUENCE [LARGE SCALE GENOMIC DNA]</scope>
    <source>
        <strain evidence="4 5">GTF-13</strain>
    </source>
</reference>
<dbReference type="InterPro" id="IPR000182">
    <property type="entry name" value="GNAT_dom"/>
</dbReference>
<feature type="active site" description="Proton donor" evidence="2">
    <location>
        <position position="119"/>
    </location>
</feature>
<dbReference type="GO" id="GO:0005737">
    <property type="term" value="C:cytoplasm"/>
    <property type="evidence" value="ECO:0007669"/>
    <property type="project" value="UniProtKB-SubCell"/>
</dbReference>
<evidence type="ECO:0000256" key="2">
    <source>
        <dbReference type="HAMAP-Rule" id="MF_02210"/>
    </source>
</evidence>
<keyword evidence="2" id="KW-0963">Cytoplasm</keyword>
<dbReference type="PANTHER" id="PTHR13947">
    <property type="entry name" value="GNAT FAMILY N-ACETYLTRANSFERASE"/>
    <property type="match status" value="1"/>
</dbReference>
<feature type="domain" description="N-acetyltransferase" evidence="3">
    <location>
        <begin position="6"/>
        <end position="151"/>
    </location>
</feature>
<keyword evidence="1 2" id="KW-0808">Transferase</keyword>
<comment type="catalytic activity">
    <reaction evidence="2">
        <text>N-terminal L-alanyl-[ribosomal protein bS18] + acetyl-CoA = N-terminal N(alpha)-acetyl-L-alanyl-[ribosomal protein bS18] + CoA + H(+)</text>
        <dbReference type="Rhea" id="RHEA:43756"/>
        <dbReference type="Rhea" id="RHEA-COMP:10676"/>
        <dbReference type="Rhea" id="RHEA-COMP:10677"/>
        <dbReference type="ChEBI" id="CHEBI:15378"/>
        <dbReference type="ChEBI" id="CHEBI:57287"/>
        <dbReference type="ChEBI" id="CHEBI:57288"/>
        <dbReference type="ChEBI" id="CHEBI:64718"/>
        <dbReference type="ChEBI" id="CHEBI:83683"/>
        <dbReference type="EC" id="2.3.1.266"/>
    </reaction>
</comment>